<dbReference type="GO" id="GO:0000160">
    <property type="term" value="P:phosphorelay signal transduction system"/>
    <property type="evidence" value="ECO:0007669"/>
    <property type="project" value="InterPro"/>
</dbReference>
<dbReference type="InterPro" id="IPR007492">
    <property type="entry name" value="LytTR_DNA-bd_dom"/>
</dbReference>
<dbReference type="FunFam" id="3.40.50.2300:FF:000361">
    <property type="entry name" value="Two-component system response regulator"/>
    <property type="match status" value="1"/>
</dbReference>
<feature type="domain" description="Response regulatory" evidence="2">
    <location>
        <begin position="2"/>
        <end position="115"/>
    </location>
</feature>
<dbReference type="InterPro" id="IPR011006">
    <property type="entry name" value="CheY-like_superfamily"/>
</dbReference>
<dbReference type="Gene3D" id="3.40.50.2300">
    <property type="match status" value="1"/>
</dbReference>
<proteinExistence type="predicted"/>
<dbReference type="SMART" id="SM00850">
    <property type="entry name" value="LytTR"/>
    <property type="match status" value="1"/>
</dbReference>
<dbReference type="Pfam" id="PF00072">
    <property type="entry name" value="Response_reg"/>
    <property type="match status" value="1"/>
</dbReference>
<evidence type="ECO:0000313" key="3">
    <source>
        <dbReference type="EMBL" id="XCH24541.1"/>
    </source>
</evidence>
<feature type="modified residue" description="4-aspartylphosphate" evidence="1">
    <location>
        <position position="55"/>
    </location>
</feature>
<organism evidence="3">
    <name type="scientific">Dyadobacter sp. 676</name>
    <dbReference type="NCBI Taxonomy" id="3088362"/>
    <lineage>
        <taxon>Bacteria</taxon>
        <taxon>Pseudomonadati</taxon>
        <taxon>Bacteroidota</taxon>
        <taxon>Cytophagia</taxon>
        <taxon>Cytophagales</taxon>
        <taxon>Spirosomataceae</taxon>
        <taxon>Dyadobacter</taxon>
    </lineage>
</organism>
<dbReference type="SMART" id="SM00448">
    <property type="entry name" value="REC"/>
    <property type="match status" value="1"/>
</dbReference>
<gene>
    <name evidence="3" type="ORF">ABV298_30310</name>
</gene>
<accession>A0AAU8FJZ8</accession>
<dbReference type="GO" id="GO:0003677">
    <property type="term" value="F:DNA binding"/>
    <property type="evidence" value="ECO:0007669"/>
    <property type="project" value="UniProtKB-KW"/>
</dbReference>
<protein>
    <submittedName>
        <fullName evidence="3">LytTR family DNA-binding domain-containing protein</fullName>
    </submittedName>
</protein>
<name>A0AAU8FJZ8_9BACT</name>
<reference evidence="3" key="1">
    <citation type="submission" date="2024-06" db="EMBL/GenBank/DDBJ databases">
        <title>Sequencing and assembly of the genome of Dyadobacter sp. strain 676, a symbiont of Cyamopsis tetragonoloba.</title>
        <authorList>
            <person name="Guro P."/>
            <person name="Sazanova A."/>
            <person name="Kuznetsova I."/>
            <person name="Belimov A."/>
            <person name="Safronova V."/>
        </authorList>
    </citation>
    <scope>NUCLEOTIDE SEQUENCE</scope>
    <source>
        <strain evidence="3">676</strain>
    </source>
</reference>
<dbReference type="SUPFAM" id="SSF52172">
    <property type="entry name" value="CheY-like"/>
    <property type="match status" value="1"/>
</dbReference>
<keyword evidence="1" id="KW-0597">Phosphoprotein</keyword>
<dbReference type="Pfam" id="PF04397">
    <property type="entry name" value="LytTR"/>
    <property type="match status" value="1"/>
</dbReference>
<dbReference type="AlphaFoldDB" id="A0AAU8FJZ8"/>
<evidence type="ECO:0000256" key="1">
    <source>
        <dbReference type="PROSITE-ProRule" id="PRU00169"/>
    </source>
</evidence>
<dbReference type="EMBL" id="CP159289">
    <property type="protein sequence ID" value="XCH24541.1"/>
    <property type="molecule type" value="Genomic_DNA"/>
</dbReference>
<keyword evidence="3" id="KW-0238">DNA-binding</keyword>
<dbReference type="InterPro" id="IPR001789">
    <property type="entry name" value="Sig_transdc_resp-reg_receiver"/>
</dbReference>
<dbReference type="Gene3D" id="2.40.50.1020">
    <property type="entry name" value="LytTr DNA-binding domain"/>
    <property type="match status" value="1"/>
</dbReference>
<sequence length="256" mass="29465">MTIVIIEDEVHTAWDIQNCIKTLRPGHQVLAVLDSIESSVEWLLHNPHPELVISDIQLGDGLAFEIFQKVELTCPVIFCTAYDEYAIRAFQSNGIDYILKPINEDLFEASLQKLESIGQLFAPKYGREMVEKLLTTFQSGLRNFKTSFLIHFRNQLIPVATENILLFKVTHDTTEIFVRDGRKFQLCKPLDAIEAQVDPHRFYRANRQTLLAFEAIHRIEHYDDRKLLVRLDGVPSEPVIVSKAKSTAFLAWVENR</sequence>
<evidence type="ECO:0000259" key="2">
    <source>
        <dbReference type="PROSITE" id="PS50110"/>
    </source>
</evidence>
<dbReference type="RefSeq" id="WP_353719856.1">
    <property type="nucleotide sequence ID" value="NZ_CP159289.1"/>
</dbReference>
<dbReference type="PROSITE" id="PS50110">
    <property type="entry name" value="RESPONSE_REGULATORY"/>
    <property type="match status" value="1"/>
</dbReference>